<evidence type="ECO:0000259" key="1">
    <source>
        <dbReference type="Pfam" id="PF13966"/>
    </source>
</evidence>
<dbReference type="PANTHER" id="PTHR33116">
    <property type="entry name" value="REVERSE TRANSCRIPTASE ZINC-BINDING DOMAIN-CONTAINING PROTEIN-RELATED-RELATED"/>
    <property type="match status" value="1"/>
</dbReference>
<dbReference type="PANTHER" id="PTHR33116:SF66">
    <property type="entry name" value="REVERSE TRANSCRIPTASE ZINC-BINDING DOMAIN-CONTAINING PROTEIN"/>
    <property type="match status" value="1"/>
</dbReference>
<gene>
    <name evidence="2" type="ORF">NC653_041346</name>
</gene>
<dbReference type="Proteomes" id="UP001164929">
    <property type="component" value="Chromosome 19"/>
</dbReference>
<comment type="caution">
    <text evidence="2">The sequence shown here is derived from an EMBL/GenBank/DDBJ whole genome shotgun (WGS) entry which is preliminary data.</text>
</comment>
<dbReference type="Pfam" id="PF13966">
    <property type="entry name" value="zf-RVT"/>
    <property type="match status" value="1"/>
</dbReference>
<name>A0AAD6L8C5_9ROSI</name>
<protein>
    <recommendedName>
        <fullName evidence="1">Reverse transcriptase zinc-binding domain-containing protein</fullName>
    </recommendedName>
</protein>
<keyword evidence="3" id="KW-1185">Reference proteome</keyword>
<evidence type="ECO:0000313" key="3">
    <source>
        <dbReference type="Proteomes" id="UP001164929"/>
    </source>
</evidence>
<dbReference type="EMBL" id="JAQIZT010000019">
    <property type="protein sequence ID" value="KAJ6952161.1"/>
    <property type="molecule type" value="Genomic_DNA"/>
</dbReference>
<dbReference type="InterPro" id="IPR026960">
    <property type="entry name" value="RVT-Znf"/>
</dbReference>
<reference evidence="2" key="1">
    <citation type="journal article" date="2023" name="Mol. Ecol. Resour.">
        <title>Chromosome-level genome assembly of a triploid poplar Populus alba 'Berolinensis'.</title>
        <authorList>
            <person name="Chen S."/>
            <person name="Yu Y."/>
            <person name="Wang X."/>
            <person name="Wang S."/>
            <person name="Zhang T."/>
            <person name="Zhou Y."/>
            <person name="He R."/>
            <person name="Meng N."/>
            <person name="Wang Y."/>
            <person name="Liu W."/>
            <person name="Liu Z."/>
            <person name="Liu J."/>
            <person name="Guo Q."/>
            <person name="Huang H."/>
            <person name="Sederoff R.R."/>
            <person name="Wang G."/>
            <person name="Qu G."/>
            <person name="Chen S."/>
        </authorList>
    </citation>
    <scope>NUCLEOTIDE SEQUENCE</scope>
    <source>
        <strain evidence="2">SC-2020</strain>
    </source>
</reference>
<dbReference type="AlphaFoldDB" id="A0AAD6L8C5"/>
<organism evidence="2 3">
    <name type="scientific">Populus alba x Populus x berolinensis</name>
    <dbReference type="NCBI Taxonomy" id="444605"/>
    <lineage>
        <taxon>Eukaryota</taxon>
        <taxon>Viridiplantae</taxon>
        <taxon>Streptophyta</taxon>
        <taxon>Embryophyta</taxon>
        <taxon>Tracheophyta</taxon>
        <taxon>Spermatophyta</taxon>
        <taxon>Magnoliopsida</taxon>
        <taxon>eudicotyledons</taxon>
        <taxon>Gunneridae</taxon>
        <taxon>Pentapetalae</taxon>
        <taxon>rosids</taxon>
        <taxon>fabids</taxon>
        <taxon>Malpighiales</taxon>
        <taxon>Salicaceae</taxon>
        <taxon>Saliceae</taxon>
        <taxon>Populus</taxon>
    </lineage>
</organism>
<accession>A0AAD6L8C5</accession>
<evidence type="ECO:0000313" key="2">
    <source>
        <dbReference type="EMBL" id="KAJ6952161.1"/>
    </source>
</evidence>
<proteinExistence type="predicted"/>
<feature type="domain" description="Reverse transcriptase zinc-binding" evidence="1">
    <location>
        <begin position="3"/>
        <end position="44"/>
    </location>
</feature>
<sequence length="135" mass="16487">MLGKLRTRDRLRFIHTDTFCIFCRQDEESHEHLFFGCRWTFSLWNNTKDWLRINKRMSTLKSAVRGLSTRGKNLEARMRRVSLSMIVYLIWDERNKRIFEGKSALPAQVFRKFQILFFMVLRFHEKNHFLINVAW</sequence>